<dbReference type="EMBL" id="JBIGIA010000061">
    <property type="protein sequence ID" value="MFG6459914.1"/>
    <property type="molecule type" value="Genomic_DNA"/>
</dbReference>
<dbReference type="InterPro" id="IPR043128">
    <property type="entry name" value="Rev_trsase/Diguanyl_cyclase"/>
</dbReference>
<sequence>AEQAAALLAQARRHGWPVALIVFDLDHFKRVNDSLDHPAGDAVLQGVAALARTLVRQGELLARQGGEEFAILAGNCRHEEALQLAERLRERLADT</sequence>
<dbReference type="PROSITE" id="PS50887">
    <property type="entry name" value="GGDEF"/>
    <property type="match status" value="1"/>
</dbReference>
<dbReference type="PANTHER" id="PTHR45138:SF9">
    <property type="entry name" value="DIGUANYLATE CYCLASE DGCM-RELATED"/>
    <property type="match status" value="1"/>
</dbReference>
<name>A0ABW7GD81_9BURK</name>
<dbReference type="Gene3D" id="3.30.70.270">
    <property type="match status" value="1"/>
</dbReference>
<dbReference type="Pfam" id="PF00990">
    <property type="entry name" value="GGDEF"/>
    <property type="match status" value="1"/>
</dbReference>
<dbReference type="NCBIfam" id="TIGR00254">
    <property type="entry name" value="GGDEF"/>
    <property type="match status" value="1"/>
</dbReference>
<dbReference type="InterPro" id="IPR029787">
    <property type="entry name" value="Nucleotide_cyclase"/>
</dbReference>
<dbReference type="PANTHER" id="PTHR45138">
    <property type="entry name" value="REGULATORY COMPONENTS OF SENSORY TRANSDUCTION SYSTEM"/>
    <property type="match status" value="1"/>
</dbReference>
<dbReference type="GO" id="GO:0052621">
    <property type="term" value="F:diguanylate cyclase activity"/>
    <property type="evidence" value="ECO:0007669"/>
    <property type="project" value="UniProtKB-EC"/>
</dbReference>
<feature type="non-terminal residue" evidence="4">
    <location>
        <position position="95"/>
    </location>
</feature>
<keyword evidence="5" id="KW-1185">Reference proteome</keyword>
<dbReference type="RefSeq" id="WP_394492375.1">
    <property type="nucleotide sequence ID" value="NZ_JBIGIA010000061.1"/>
</dbReference>
<comment type="caution">
    <text evidence="4">The sequence shown here is derived from an EMBL/GenBank/DDBJ whole genome shotgun (WGS) entry which is preliminary data.</text>
</comment>
<keyword evidence="4" id="KW-0808">Transferase</keyword>
<accession>A0ABW7GD81</accession>
<evidence type="ECO:0000256" key="1">
    <source>
        <dbReference type="ARBA" id="ARBA00012528"/>
    </source>
</evidence>
<proteinExistence type="predicted"/>
<evidence type="ECO:0000259" key="3">
    <source>
        <dbReference type="PROSITE" id="PS50887"/>
    </source>
</evidence>
<dbReference type="CDD" id="cd01949">
    <property type="entry name" value="GGDEF"/>
    <property type="match status" value="1"/>
</dbReference>
<feature type="non-terminal residue" evidence="4">
    <location>
        <position position="1"/>
    </location>
</feature>
<feature type="domain" description="GGDEF" evidence="3">
    <location>
        <begin position="16"/>
        <end position="95"/>
    </location>
</feature>
<dbReference type="SMART" id="SM00267">
    <property type="entry name" value="GGDEF"/>
    <property type="match status" value="1"/>
</dbReference>
<dbReference type="EC" id="2.7.7.65" evidence="1"/>
<comment type="catalytic activity">
    <reaction evidence="2">
        <text>2 GTP = 3',3'-c-di-GMP + 2 diphosphate</text>
        <dbReference type="Rhea" id="RHEA:24898"/>
        <dbReference type="ChEBI" id="CHEBI:33019"/>
        <dbReference type="ChEBI" id="CHEBI:37565"/>
        <dbReference type="ChEBI" id="CHEBI:58805"/>
        <dbReference type="EC" id="2.7.7.65"/>
    </reaction>
</comment>
<organism evidence="4 5">
    <name type="scientific">Pelomonas nitida</name>
    <dbReference type="NCBI Taxonomy" id="3299027"/>
    <lineage>
        <taxon>Bacteria</taxon>
        <taxon>Pseudomonadati</taxon>
        <taxon>Pseudomonadota</taxon>
        <taxon>Betaproteobacteria</taxon>
        <taxon>Burkholderiales</taxon>
        <taxon>Sphaerotilaceae</taxon>
        <taxon>Roseateles</taxon>
    </lineage>
</organism>
<dbReference type="Proteomes" id="UP001606305">
    <property type="component" value="Unassembled WGS sequence"/>
</dbReference>
<keyword evidence="4" id="KW-0548">Nucleotidyltransferase</keyword>
<dbReference type="InterPro" id="IPR050469">
    <property type="entry name" value="Diguanylate_Cyclase"/>
</dbReference>
<evidence type="ECO:0000256" key="2">
    <source>
        <dbReference type="ARBA" id="ARBA00034247"/>
    </source>
</evidence>
<reference evidence="4 5" key="1">
    <citation type="submission" date="2024-09" db="EMBL/GenBank/DDBJ databases">
        <title>Novel species of the genus Pelomonas and Roseateles isolated from streams.</title>
        <authorList>
            <person name="Lu H."/>
        </authorList>
    </citation>
    <scope>NUCLEOTIDE SEQUENCE [LARGE SCALE GENOMIC DNA]</scope>
    <source>
        <strain evidence="4 5">BYS96W</strain>
    </source>
</reference>
<evidence type="ECO:0000313" key="4">
    <source>
        <dbReference type="EMBL" id="MFG6459914.1"/>
    </source>
</evidence>
<protein>
    <recommendedName>
        <fullName evidence="1">diguanylate cyclase</fullName>
        <ecNumber evidence="1">2.7.7.65</ecNumber>
    </recommendedName>
</protein>
<dbReference type="SUPFAM" id="SSF55073">
    <property type="entry name" value="Nucleotide cyclase"/>
    <property type="match status" value="1"/>
</dbReference>
<dbReference type="InterPro" id="IPR000160">
    <property type="entry name" value="GGDEF_dom"/>
</dbReference>
<gene>
    <name evidence="4" type="ORF">ACG00X_24095</name>
</gene>
<evidence type="ECO:0000313" key="5">
    <source>
        <dbReference type="Proteomes" id="UP001606305"/>
    </source>
</evidence>